<sequence>MIKFDPSQFNKLQNRPASASQQDFSERSQNQVSQRNPVSTVTLSGQQVSSFSLFQKTVIKKLEQALPNNRGTSAEQIQQAQSDARERRADVASSNILNFIGARLKLDAQNGATPEQLESRLEAALKGYESGFDEANGILSDMGLMSDDVEADVNLTNSKVRQGLAELTKQYLGDDAELLDKINAEELEESEALNEVVSPTYSQVSAAQGRSFSFELETRDGDKVTINARSLEGFSRSQSAGGAGFAASFEREFALGIEGELDEGELKAINDLLKEVNSLSEDFYSGDMQKALEKALSLGYDSSEIGSFSINLTQVSSVKAVQAYQPEEPLLKPAVLSELRPLGKYASDIAESLVRASELFNQPEKLFSELLENIAKLDEQEGRQSIVEFYSYSETVMQQFATKLLPAKGTSNEASQSTSQTADD</sequence>
<dbReference type="Pfam" id="PF18433">
    <property type="entry name" value="DUF5610"/>
    <property type="match status" value="1"/>
</dbReference>
<dbReference type="Gene3D" id="1.10.132.90">
    <property type="match status" value="1"/>
</dbReference>
<gene>
    <name evidence="3" type="ORF">J1N51_08760</name>
</gene>
<protein>
    <submittedName>
        <fullName evidence="3">DUF5610 domain-containing protein</fullName>
    </submittedName>
</protein>
<feature type="domain" description="DUF5610" evidence="2">
    <location>
        <begin position="50"/>
        <end position="167"/>
    </location>
</feature>
<keyword evidence="4" id="KW-1185">Reference proteome</keyword>
<organism evidence="3 4">
    <name type="scientific">Psychrosphaera ytuae</name>
    <dbReference type="NCBI Taxonomy" id="2820710"/>
    <lineage>
        <taxon>Bacteria</taxon>
        <taxon>Pseudomonadati</taxon>
        <taxon>Pseudomonadota</taxon>
        <taxon>Gammaproteobacteria</taxon>
        <taxon>Alteromonadales</taxon>
        <taxon>Pseudoalteromonadaceae</taxon>
        <taxon>Psychrosphaera</taxon>
    </lineage>
</organism>
<name>A0A975D986_9GAMM</name>
<dbReference type="Proteomes" id="UP000682739">
    <property type="component" value="Chromosome"/>
</dbReference>
<dbReference type="AlphaFoldDB" id="A0A975D986"/>
<feature type="region of interest" description="Disordered" evidence="1">
    <location>
        <begin position="1"/>
        <end position="38"/>
    </location>
</feature>
<evidence type="ECO:0000256" key="1">
    <source>
        <dbReference type="SAM" id="MobiDB-lite"/>
    </source>
</evidence>
<dbReference type="KEGG" id="psym:J1N51_08760"/>
<dbReference type="EMBL" id="CP072110">
    <property type="protein sequence ID" value="QTH62857.1"/>
    <property type="molecule type" value="Genomic_DNA"/>
</dbReference>
<proteinExistence type="predicted"/>
<dbReference type="InterPro" id="IPR041651">
    <property type="entry name" value="DUF5610"/>
</dbReference>
<evidence type="ECO:0000259" key="2">
    <source>
        <dbReference type="Pfam" id="PF18433"/>
    </source>
</evidence>
<evidence type="ECO:0000313" key="3">
    <source>
        <dbReference type="EMBL" id="QTH62857.1"/>
    </source>
</evidence>
<evidence type="ECO:0000313" key="4">
    <source>
        <dbReference type="Proteomes" id="UP000682739"/>
    </source>
</evidence>
<reference evidence="3" key="1">
    <citation type="submission" date="2021-03" db="EMBL/GenBank/DDBJ databases">
        <title>Description of Psychrosphaera ytuae sp. nov. isolated from deep sea sediment of South China Sea.</title>
        <authorList>
            <person name="Zhang J."/>
            <person name="Xu X.-D."/>
        </authorList>
    </citation>
    <scope>NUCLEOTIDE SEQUENCE</scope>
    <source>
        <strain evidence="3">MTZ26</strain>
    </source>
</reference>
<accession>A0A975D986</accession>
<dbReference type="RefSeq" id="WP_208830457.1">
    <property type="nucleotide sequence ID" value="NZ_CP072110.1"/>
</dbReference>
<feature type="compositionally biased region" description="Polar residues" evidence="1">
    <location>
        <begin position="7"/>
        <end position="38"/>
    </location>
</feature>